<gene>
    <name evidence="1" type="ORF">PF008_g12652</name>
</gene>
<proteinExistence type="predicted"/>
<name>A0A6G0RMB5_9STRA</name>
<evidence type="ECO:0000313" key="1">
    <source>
        <dbReference type="EMBL" id="KAE9337199.1"/>
    </source>
</evidence>
<protein>
    <submittedName>
        <fullName evidence="1">Uncharacterized protein</fullName>
    </submittedName>
</protein>
<organism evidence="1 2">
    <name type="scientific">Phytophthora fragariae</name>
    <dbReference type="NCBI Taxonomy" id="53985"/>
    <lineage>
        <taxon>Eukaryota</taxon>
        <taxon>Sar</taxon>
        <taxon>Stramenopiles</taxon>
        <taxon>Oomycota</taxon>
        <taxon>Peronosporomycetes</taxon>
        <taxon>Peronosporales</taxon>
        <taxon>Peronosporaceae</taxon>
        <taxon>Phytophthora</taxon>
    </lineage>
</organism>
<comment type="caution">
    <text evidence="1">The sequence shown here is derived from an EMBL/GenBank/DDBJ whole genome shotgun (WGS) entry which is preliminary data.</text>
</comment>
<dbReference type="Proteomes" id="UP000486351">
    <property type="component" value="Unassembled WGS sequence"/>
</dbReference>
<evidence type="ECO:0000313" key="2">
    <source>
        <dbReference type="Proteomes" id="UP000486351"/>
    </source>
</evidence>
<accession>A0A6G0RMB5</accession>
<dbReference type="AlphaFoldDB" id="A0A6G0RMB5"/>
<reference evidence="1 2" key="1">
    <citation type="submission" date="2018-09" db="EMBL/GenBank/DDBJ databases">
        <title>Genomic investigation of the strawberry pathogen Phytophthora fragariae indicates pathogenicity is determined by transcriptional variation in three key races.</title>
        <authorList>
            <person name="Adams T.M."/>
            <person name="Armitage A.D."/>
            <person name="Sobczyk M.K."/>
            <person name="Bates H.J."/>
            <person name="Dunwell J.M."/>
            <person name="Nellist C.F."/>
            <person name="Harrison R.J."/>
        </authorList>
    </citation>
    <scope>NUCLEOTIDE SEQUENCE [LARGE SCALE GENOMIC DNA]</scope>
    <source>
        <strain evidence="1 2">NOV-77</strain>
    </source>
</reference>
<dbReference type="EMBL" id="QXFY01000718">
    <property type="protein sequence ID" value="KAE9337199.1"/>
    <property type="molecule type" value="Genomic_DNA"/>
</dbReference>
<sequence>MDKLTCRDDWLITVEQWEEFNAKCTQLREFHWVVAPFADPFLGFLDNM</sequence>